<dbReference type="Gene3D" id="3.40.430.10">
    <property type="entry name" value="Dihydrofolate Reductase, subunit A"/>
    <property type="match status" value="1"/>
</dbReference>
<dbReference type="InterPro" id="IPR024072">
    <property type="entry name" value="DHFR-like_dom_sf"/>
</dbReference>
<feature type="domain" description="Bacterial bifunctional deaminase-reductase C-terminal" evidence="1">
    <location>
        <begin position="4"/>
        <end position="166"/>
    </location>
</feature>
<sequence length="178" mass="19907">MREVVLYIAASLDGYIAAEDGSVEFLKPYENSGQDYGYAEFQKSLKAVVMGSRTYEQVLGFDMPEWPYKNLDTYVCTKRTLPTSADPRIWLWSDSVEQLAQQLPAGRTWLVGGGALIDSFNAAGLIDRLMLAVIPVFLGKGIKLLSQPPPQALQLETVTRYDDGVLMLDYRLQPQPPR</sequence>
<dbReference type="PANTHER" id="PTHR38011:SF11">
    <property type="entry name" value="2,5-DIAMINO-6-RIBOSYLAMINO-4(3H)-PYRIMIDINONE 5'-PHOSPHATE REDUCTASE"/>
    <property type="match status" value="1"/>
</dbReference>
<dbReference type="OrthoDB" id="195113at2"/>
<dbReference type="AlphaFoldDB" id="A0A3B7RDB4"/>
<dbReference type="InterPro" id="IPR050765">
    <property type="entry name" value="Riboflavin_Biosynth_HTPR"/>
</dbReference>
<name>A0A3B7RDB4_9BACT</name>
<dbReference type="GO" id="GO:0009231">
    <property type="term" value="P:riboflavin biosynthetic process"/>
    <property type="evidence" value="ECO:0007669"/>
    <property type="project" value="InterPro"/>
</dbReference>
<gene>
    <name evidence="2" type="ORF">D3Y59_17015</name>
</gene>
<dbReference type="GO" id="GO:0008703">
    <property type="term" value="F:5-amino-6-(5-phosphoribosylamino)uracil reductase activity"/>
    <property type="evidence" value="ECO:0007669"/>
    <property type="project" value="InterPro"/>
</dbReference>
<accession>A0A3B7RDB4</accession>
<dbReference type="Pfam" id="PF01872">
    <property type="entry name" value="RibD_C"/>
    <property type="match status" value="1"/>
</dbReference>
<dbReference type="Proteomes" id="UP000262802">
    <property type="component" value="Chromosome"/>
</dbReference>
<keyword evidence="3" id="KW-1185">Reference proteome</keyword>
<dbReference type="KEGG" id="hyh:D3Y59_17015"/>
<dbReference type="PANTHER" id="PTHR38011">
    <property type="entry name" value="DIHYDROFOLATE REDUCTASE FAMILY PROTEIN (AFU_ORTHOLOGUE AFUA_8G06820)"/>
    <property type="match status" value="1"/>
</dbReference>
<proteinExistence type="predicted"/>
<evidence type="ECO:0000313" key="2">
    <source>
        <dbReference type="EMBL" id="AYA38599.1"/>
    </source>
</evidence>
<organism evidence="2 3">
    <name type="scientific">Hymenobacter oligotrophus</name>
    <dbReference type="NCBI Taxonomy" id="2319843"/>
    <lineage>
        <taxon>Bacteria</taxon>
        <taxon>Pseudomonadati</taxon>
        <taxon>Bacteroidota</taxon>
        <taxon>Cytophagia</taxon>
        <taxon>Cytophagales</taxon>
        <taxon>Hymenobacteraceae</taxon>
        <taxon>Hymenobacter</taxon>
    </lineage>
</organism>
<dbReference type="EMBL" id="CP032317">
    <property type="protein sequence ID" value="AYA38599.1"/>
    <property type="molecule type" value="Genomic_DNA"/>
</dbReference>
<dbReference type="RefSeq" id="WP_119446130.1">
    <property type="nucleotide sequence ID" value="NZ_CP032317.1"/>
</dbReference>
<protein>
    <submittedName>
        <fullName evidence="2">Dihydrofolate reductase</fullName>
    </submittedName>
</protein>
<dbReference type="InterPro" id="IPR002734">
    <property type="entry name" value="RibDG_C"/>
</dbReference>
<evidence type="ECO:0000259" key="1">
    <source>
        <dbReference type="Pfam" id="PF01872"/>
    </source>
</evidence>
<dbReference type="SUPFAM" id="SSF53597">
    <property type="entry name" value="Dihydrofolate reductase-like"/>
    <property type="match status" value="1"/>
</dbReference>
<evidence type="ECO:0000313" key="3">
    <source>
        <dbReference type="Proteomes" id="UP000262802"/>
    </source>
</evidence>
<reference evidence="2 3" key="1">
    <citation type="submission" date="2018-09" db="EMBL/GenBank/DDBJ databases">
        <title>Hymenobacter medium sp. nov., isolated from R2A medium.</title>
        <authorList>
            <person name="Yingchao G."/>
        </authorList>
    </citation>
    <scope>NUCLEOTIDE SEQUENCE [LARGE SCALE GENOMIC DNA]</scope>
    <source>
        <strain evidence="3">sh-6</strain>
    </source>
</reference>